<organism evidence="1 2">
    <name type="scientific">Didymodactylos carnosus</name>
    <dbReference type="NCBI Taxonomy" id="1234261"/>
    <lineage>
        <taxon>Eukaryota</taxon>
        <taxon>Metazoa</taxon>
        <taxon>Spiralia</taxon>
        <taxon>Gnathifera</taxon>
        <taxon>Rotifera</taxon>
        <taxon>Eurotatoria</taxon>
        <taxon>Bdelloidea</taxon>
        <taxon>Philodinida</taxon>
        <taxon>Philodinidae</taxon>
        <taxon>Didymodactylos</taxon>
    </lineage>
</organism>
<comment type="caution">
    <text evidence="1">The sequence shown here is derived from an EMBL/GenBank/DDBJ whole genome shotgun (WGS) entry which is preliminary data.</text>
</comment>
<sequence>MRASTTEETSVVEEETEEIIIQPTKPSTIDENEIKIEEEIVEQV</sequence>
<dbReference type="EMBL" id="CAJOBC010030992">
    <property type="protein sequence ID" value="CAF4090251.1"/>
    <property type="molecule type" value="Genomic_DNA"/>
</dbReference>
<evidence type="ECO:0000313" key="2">
    <source>
        <dbReference type="Proteomes" id="UP000681722"/>
    </source>
</evidence>
<proteinExistence type="predicted"/>
<dbReference type="AlphaFoldDB" id="A0A8S2Q887"/>
<gene>
    <name evidence="1" type="ORF">SRO942_LOCUS28276</name>
</gene>
<dbReference type="Proteomes" id="UP000681722">
    <property type="component" value="Unassembled WGS sequence"/>
</dbReference>
<protein>
    <submittedName>
        <fullName evidence="1">Uncharacterized protein</fullName>
    </submittedName>
</protein>
<evidence type="ECO:0000313" key="1">
    <source>
        <dbReference type="EMBL" id="CAF4090251.1"/>
    </source>
</evidence>
<name>A0A8S2Q887_9BILA</name>
<feature type="non-terminal residue" evidence="1">
    <location>
        <position position="44"/>
    </location>
</feature>
<reference evidence="1" key="1">
    <citation type="submission" date="2021-02" db="EMBL/GenBank/DDBJ databases">
        <authorList>
            <person name="Nowell W R."/>
        </authorList>
    </citation>
    <scope>NUCLEOTIDE SEQUENCE</scope>
</reference>
<accession>A0A8S2Q887</accession>